<dbReference type="FunFam" id="3.40.640.10:FF:000025">
    <property type="entry name" value="Histidine decarboxylase"/>
    <property type="match status" value="1"/>
</dbReference>
<dbReference type="PANTHER" id="PTHR11999:SF96">
    <property type="entry name" value="TYROSINE DECARBOXYLASE"/>
    <property type="match status" value="1"/>
</dbReference>
<dbReference type="EMBL" id="CM010716">
    <property type="protein sequence ID" value="RZC51713.1"/>
    <property type="molecule type" value="Genomic_DNA"/>
</dbReference>
<dbReference type="InterPro" id="IPR015421">
    <property type="entry name" value="PyrdxlP-dep_Trfase_major"/>
</dbReference>
<evidence type="ECO:0000313" key="18">
    <source>
        <dbReference type="EMBL" id="RZC51713.1"/>
    </source>
</evidence>
<comment type="subunit">
    <text evidence="6">Homodimer.</text>
</comment>
<dbReference type="STRING" id="3469.A0A4Y7IS59"/>
<dbReference type="InterPro" id="IPR021115">
    <property type="entry name" value="Pyridoxal-P_BS"/>
</dbReference>
<dbReference type="GO" id="GO:0006325">
    <property type="term" value="P:chromatin organization"/>
    <property type="evidence" value="ECO:0007669"/>
    <property type="project" value="InterPro"/>
</dbReference>
<comment type="catalytic activity">
    <reaction evidence="14">
        <text>L-lysyl-[protein] + acetyl-CoA = N(6)-acetyl-L-lysyl-[protein] + CoA + H(+)</text>
        <dbReference type="Rhea" id="RHEA:45948"/>
        <dbReference type="Rhea" id="RHEA-COMP:9752"/>
        <dbReference type="Rhea" id="RHEA-COMP:10731"/>
        <dbReference type="ChEBI" id="CHEBI:15378"/>
        <dbReference type="ChEBI" id="CHEBI:29969"/>
        <dbReference type="ChEBI" id="CHEBI:57287"/>
        <dbReference type="ChEBI" id="CHEBI:57288"/>
        <dbReference type="ChEBI" id="CHEBI:61930"/>
        <dbReference type="EC" id="2.3.1.48"/>
    </reaction>
</comment>
<keyword evidence="9" id="KW-0210">Decarboxylase</keyword>
<dbReference type="GO" id="GO:0005634">
    <property type="term" value="C:nucleus"/>
    <property type="evidence" value="ECO:0007669"/>
    <property type="project" value="UniProtKB-SubCell"/>
</dbReference>
<accession>A0A4Y7IS59</accession>
<evidence type="ECO:0000313" key="19">
    <source>
        <dbReference type="Proteomes" id="UP000316621"/>
    </source>
</evidence>
<dbReference type="GO" id="GO:0016831">
    <property type="term" value="F:carboxy-lyase activity"/>
    <property type="evidence" value="ECO:0007669"/>
    <property type="project" value="UniProtKB-KW"/>
</dbReference>
<evidence type="ECO:0000256" key="5">
    <source>
        <dbReference type="ARBA" id="ARBA00010543"/>
    </source>
</evidence>
<organism evidence="18 19">
    <name type="scientific">Papaver somniferum</name>
    <name type="common">Opium poppy</name>
    <dbReference type="NCBI Taxonomy" id="3469"/>
    <lineage>
        <taxon>Eukaryota</taxon>
        <taxon>Viridiplantae</taxon>
        <taxon>Streptophyta</taxon>
        <taxon>Embryophyta</taxon>
        <taxon>Tracheophyta</taxon>
        <taxon>Spermatophyta</taxon>
        <taxon>Magnoliopsida</taxon>
        <taxon>Ranunculales</taxon>
        <taxon>Papaveraceae</taxon>
        <taxon>Papaveroideae</taxon>
        <taxon>Papaver</taxon>
    </lineage>
</organism>
<dbReference type="Proteomes" id="UP000316621">
    <property type="component" value="Chromosome 2"/>
</dbReference>
<evidence type="ECO:0000256" key="12">
    <source>
        <dbReference type="ARBA" id="ARBA00023242"/>
    </source>
</evidence>
<dbReference type="InterPro" id="IPR002129">
    <property type="entry name" value="PyrdxlP-dep_de-COase"/>
</dbReference>
<dbReference type="GO" id="GO:0030170">
    <property type="term" value="F:pyridoxal phosphate binding"/>
    <property type="evidence" value="ECO:0007669"/>
    <property type="project" value="InterPro"/>
</dbReference>
<feature type="domain" description="Histone acetyl transferase HAT1 N-terminal" evidence="17">
    <location>
        <begin position="29"/>
        <end position="190"/>
    </location>
</feature>
<evidence type="ECO:0000256" key="4">
    <source>
        <dbReference type="ARBA" id="ARBA00009533"/>
    </source>
</evidence>
<evidence type="ECO:0000259" key="17">
    <source>
        <dbReference type="Pfam" id="PF10394"/>
    </source>
</evidence>
<dbReference type="InterPro" id="IPR015422">
    <property type="entry name" value="PyrdxlP-dep_Trfase_small"/>
</dbReference>
<evidence type="ECO:0000256" key="8">
    <source>
        <dbReference type="ARBA" id="ARBA00022679"/>
    </source>
</evidence>
<evidence type="ECO:0000256" key="2">
    <source>
        <dbReference type="ARBA" id="ARBA00004123"/>
    </source>
</evidence>
<dbReference type="InterPro" id="IPR000182">
    <property type="entry name" value="GNAT_dom"/>
</dbReference>
<dbReference type="AlphaFoldDB" id="A0A4Y7IS59"/>
<dbReference type="FunFam" id="3.40.630.30:FF:000077">
    <property type="entry name" value="Histone acetyltransferase type B catalytic subunit"/>
    <property type="match status" value="1"/>
</dbReference>
<dbReference type="Pfam" id="PF00282">
    <property type="entry name" value="Pyridoxal_deC"/>
    <property type="match status" value="1"/>
</dbReference>
<dbReference type="GO" id="GO:0006520">
    <property type="term" value="P:amino acid metabolic process"/>
    <property type="evidence" value="ECO:0007669"/>
    <property type="project" value="InterPro"/>
</dbReference>
<evidence type="ECO:0000256" key="9">
    <source>
        <dbReference type="ARBA" id="ARBA00022793"/>
    </source>
</evidence>
<evidence type="ECO:0000256" key="11">
    <source>
        <dbReference type="ARBA" id="ARBA00023239"/>
    </source>
</evidence>
<dbReference type="InterPro" id="IPR010977">
    <property type="entry name" value="Aromatic_deC"/>
</dbReference>
<dbReference type="CDD" id="cd04301">
    <property type="entry name" value="NAT_SF"/>
    <property type="match status" value="1"/>
</dbReference>
<proteinExistence type="inferred from homology"/>
<feature type="domain" description="N-acetyltransferase" evidence="16">
    <location>
        <begin position="218"/>
        <end position="273"/>
    </location>
</feature>
<dbReference type="Gramene" id="RZC51713">
    <property type="protein sequence ID" value="RZC51713"/>
    <property type="gene ID" value="C5167_020134"/>
</dbReference>
<keyword evidence="13" id="KW-0012">Acyltransferase</keyword>
<keyword evidence="10 15" id="KW-0663">Pyridoxal phosphate</keyword>
<dbReference type="InterPro" id="IPR016181">
    <property type="entry name" value="Acyl_CoA_acyltransferase"/>
</dbReference>
<reference evidence="18 19" key="1">
    <citation type="journal article" date="2018" name="Science">
        <title>The opium poppy genome and morphinan production.</title>
        <authorList>
            <person name="Guo L."/>
            <person name="Winzer T."/>
            <person name="Yang X."/>
            <person name="Li Y."/>
            <person name="Ning Z."/>
            <person name="He Z."/>
            <person name="Teodor R."/>
            <person name="Lu Y."/>
            <person name="Bowser T.A."/>
            <person name="Graham I.A."/>
            <person name="Ye K."/>
        </authorList>
    </citation>
    <scope>NUCLEOTIDE SEQUENCE [LARGE SCALE GENOMIC DNA]</scope>
    <source>
        <strain evidence="19">cv. HN1</strain>
        <tissue evidence="18">Leaves</tissue>
    </source>
</reference>
<dbReference type="Gene3D" id="3.40.640.10">
    <property type="entry name" value="Type I PLP-dependent aspartate aminotransferase-like (Major domain)"/>
    <property type="match status" value="1"/>
</dbReference>
<keyword evidence="11" id="KW-0456">Lyase</keyword>
<dbReference type="InterPro" id="IPR019467">
    <property type="entry name" value="Hat1_N"/>
</dbReference>
<dbReference type="GO" id="GO:0019752">
    <property type="term" value="P:carboxylic acid metabolic process"/>
    <property type="evidence" value="ECO:0007669"/>
    <property type="project" value="InterPro"/>
</dbReference>
<protein>
    <submittedName>
        <fullName evidence="18">Uncharacterized protein</fullName>
    </submittedName>
</protein>
<evidence type="ECO:0000256" key="13">
    <source>
        <dbReference type="ARBA" id="ARBA00023315"/>
    </source>
</evidence>
<dbReference type="PANTHER" id="PTHR11999">
    <property type="entry name" value="GROUP II PYRIDOXAL-5-PHOSPHATE DECARBOXYLASE"/>
    <property type="match status" value="1"/>
</dbReference>
<comment type="similarity">
    <text evidence="4">Belongs to the group II decarboxylase family.</text>
</comment>
<dbReference type="GO" id="GO:0005737">
    <property type="term" value="C:cytoplasm"/>
    <property type="evidence" value="ECO:0007669"/>
    <property type="project" value="UniProtKB-SubCell"/>
</dbReference>
<evidence type="ECO:0000256" key="3">
    <source>
        <dbReference type="ARBA" id="ARBA00004496"/>
    </source>
</evidence>
<dbReference type="InterPro" id="IPR015424">
    <property type="entry name" value="PyrdxlP-dep_Trfase"/>
</dbReference>
<evidence type="ECO:0000259" key="16">
    <source>
        <dbReference type="Pfam" id="PF00583"/>
    </source>
</evidence>
<comment type="subcellular location">
    <subcellularLocation>
        <location evidence="3">Cytoplasm</location>
    </subcellularLocation>
    <subcellularLocation>
        <location evidence="2">Nucleus</location>
    </subcellularLocation>
</comment>
<sequence length="824" mass="91483">MGTKKSAADLTSDLKKKRKVGFSSIDAGVEANDCIKIFLVSSKEEVDVEESCCIDPIDLNRFFGEDGKVYGYKDLKINIWLSSISFHAYADITSESTADGGKGITDLKSALQSIFGESLLESKDDFLQTFSKETQYIRDVSSSGKVVQFKNPGDHQSGASNVEVIHLPVTSIAVGELYGRLVPLVLLLVDGSSPIDISDPKWEIYLMVQKTDQKGDSNSKLLGFATVYRFYQYPDSSRLRISQMLILPPYQGQGHGRHLLEVLNSVAIAENVHDMAIEEPSDYLQQLRTCIDTLRLLTLDAIKPAVDSVVSHLIHENLSKKTCKFESDPPSALVEEVRKTLKINKKQFLQCWEVLIYLQLDPNNKKLLDNYRTLISDRTKADVLGKDSGTGGKQVIEVPNDYDHEMTFVMFRPRGSEKTDGIETEVNKNQTNQEEQLNQLVDERMNEITEVAGKSPNYFAYFPSSGSIAGFLGEMLSTGFNVVGFNWMSSPAATELESIVGQMLTLPKSFLFSSDGSSGGGGVLQGTTCEAILCTLTAARDKMLNKIGRENINKLVVYASDQTHCALQKAAQIAGINPKNFRAIATSKATNFGLSPISLQTTILADIESGLVPLFLCATVGTTSSTAVDPIGQLCEVAKMYGIWVHVDAAYAGSACICPEFRHFIDGVEEADSFSLNAHKWFFTTLDCCCLWVKDSSSLVKALSTNPEYLKNKATESKQVIDYKDWQIALSRRFRSMKLWLVLRSYGIANLRTFLRSHVKMAKHFQGLIGMDNRFEIVVPRTFAMVCFRLKPTAICKQPRDYTDSVRLSSKAEKLSFCRGKWKS</sequence>
<dbReference type="PROSITE" id="PS00392">
    <property type="entry name" value="DDC_GAD_HDC_YDC"/>
    <property type="match status" value="1"/>
</dbReference>
<evidence type="ECO:0000256" key="1">
    <source>
        <dbReference type="ARBA" id="ARBA00001933"/>
    </source>
</evidence>
<dbReference type="Gene3D" id="3.90.1150.10">
    <property type="entry name" value="Aspartate Aminotransferase, domain 1"/>
    <property type="match status" value="1"/>
</dbReference>
<comment type="cofactor">
    <cofactor evidence="1 15">
        <name>pyridoxal 5'-phosphate</name>
        <dbReference type="ChEBI" id="CHEBI:597326"/>
    </cofactor>
</comment>
<evidence type="ECO:0000256" key="7">
    <source>
        <dbReference type="ARBA" id="ARBA00022490"/>
    </source>
</evidence>
<dbReference type="SUPFAM" id="SSF55729">
    <property type="entry name" value="Acyl-CoA N-acyltransferases (Nat)"/>
    <property type="match status" value="1"/>
</dbReference>
<dbReference type="FunFam" id="3.90.360.10:FF:000002">
    <property type="entry name" value="Histone acetyltransferase type B catalytic subunit"/>
    <property type="match status" value="1"/>
</dbReference>
<keyword evidence="12" id="KW-0539">Nucleus</keyword>
<keyword evidence="8" id="KW-0808">Transferase</keyword>
<dbReference type="Gene3D" id="3.90.360.10">
    <property type="entry name" value="Histone acetyl transferase 1 (HAT1), N-terminal domain"/>
    <property type="match status" value="1"/>
</dbReference>
<dbReference type="Pfam" id="PF10394">
    <property type="entry name" value="Hat1_N"/>
    <property type="match status" value="1"/>
</dbReference>
<evidence type="ECO:0000256" key="14">
    <source>
        <dbReference type="ARBA" id="ARBA00048017"/>
    </source>
</evidence>
<dbReference type="SUPFAM" id="SSF53383">
    <property type="entry name" value="PLP-dependent transferases"/>
    <property type="match status" value="1"/>
</dbReference>
<evidence type="ECO:0000256" key="10">
    <source>
        <dbReference type="ARBA" id="ARBA00022898"/>
    </source>
</evidence>
<dbReference type="PRINTS" id="PR00800">
    <property type="entry name" value="YHDCRBOXLASE"/>
</dbReference>
<evidence type="ECO:0000256" key="6">
    <source>
        <dbReference type="ARBA" id="ARBA00011738"/>
    </source>
</evidence>
<name>A0A4Y7IS59_PAPSO</name>
<feature type="modified residue" description="N6-(pyridoxal phosphate)lysine" evidence="15">
    <location>
        <position position="680"/>
    </location>
</feature>
<keyword evidence="19" id="KW-1185">Reference proteome</keyword>
<dbReference type="InterPro" id="IPR037113">
    <property type="entry name" value="Hat1_N_sf"/>
</dbReference>
<keyword evidence="7" id="KW-0963">Cytoplasm</keyword>
<evidence type="ECO:0000256" key="15">
    <source>
        <dbReference type="PIRSR" id="PIRSR602129-50"/>
    </source>
</evidence>
<dbReference type="Gene3D" id="3.40.630.30">
    <property type="match status" value="1"/>
</dbReference>
<dbReference type="Pfam" id="PF00583">
    <property type="entry name" value="Acetyltransf_1"/>
    <property type="match status" value="1"/>
</dbReference>
<gene>
    <name evidence="18" type="ORF">C5167_020134</name>
</gene>
<comment type="similarity">
    <text evidence="5">Belongs to the HAT1 family.</text>
</comment>
<dbReference type="GO" id="GO:0061733">
    <property type="term" value="F:protein-lysine-acetyltransferase activity"/>
    <property type="evidence" value="ECO:0007669"/>
    <property type="project" value="UniProtKB-EC"/>
</dbReference>